<dbReference type="EMBL" id="KV453861">
    <property type="protein sequence ID" value="ODV83795.1"/>
    <property type="molecule type" value="Genomic_DNA"/>
</dbReference>
<feature type="compositionally biased region" description="Low complexity" evidence="1">
    <location>
        <begin position="150"/>
        <end position="159"/>
    </location>
</feature>
<keyword evidence="3" id="KW-1185">Reference proteome</keyword>
<feature type="compositionally biased region" description="Pro residues" evidence="1">
    <location>
        <begin position="130"/>
        <end position="149"/>
    </location>
</feature>
<protein>
    <submittedName>
        <fullName evidence="2">Uncharacterized protein</fullName>
    </submittedName>
</protein>
<evidence type="ECO:0000256" key="1">
    <source>
        <dbReference type="SAM" id="MobiDB-lite"/>
    </source>
</evidence>
<feature type="region of interest" description="Disordered" evidence="1">
    <location>
        <begin position="120"/>
        <end position="159"/>
    </location>
</feature>
<dbReference type="OrthoDB" id="3984838at2759"/>
<accession>A0A1E4SWC9</accession>
<proteinExistence type="predicted"/>
<evidence type="ECO:0000313" key="2">
    <source>
        <dbReference type="EMBL" id="ODV83795.1"/>
    </source>
</evidence>
<dbReference type="AlphaFoldDB" id="A0A1E4SWC9"/>
<sequence length="416" mass="46518">MHSLVPRSVKSLSPKSYLRLSQVRCNSSKTLYTNRADIASSKIGEFNPDDVIAATNAINEILLNKEKKLNNPENPAIKANENLKYQSPEVKVISRSEQSRSRLASFCAANSDAEMVLDSPRTKHDVDPTPQAPLPPSPSKLPSTSPPTPSSSFRSLKSPSTLSPYDLRLSKEKASLHGPVSRYVYDAASDKVIDKSKHVYSSNIAKIANLQLNVSKKLSFSEKMSAFWEPLSKFPVLLLLRFTTSSISIPLKELTDLIETMNRSYNATEQNDDARFLDPNYYKLVADYFITDELTLLKAKLSENDHTFDISPFKSHHGNDMIILGISQESFKATNQLLNYLRSTKSDVTKKFEVNSCVLNVPEFPVLAKIKEAEKDERIVMEENLYSIAALGLVKVNKSVDGRLVLTKKRESSLEI</sequence>
<reference evidence="3" key="1">
    <citation type="submission" date="2016-04" db="EMBL/GenBank/DDBJ databases">
        <title>Comparative genomics of biotechnologically important yeasts.</title>
        <authorList>
            <consortium name="DOE Joint Genome Institute"/>
            <person name="Riley R."/>
            <person name="Haridas S."/>
            <person name="Wolfe K.H."/>
            <person name="Lopes M.R."/>
            <person name="Hittinger C.T."/>
            <person name="Goker M."/>
            <person name="Salamov A."/>
            <person name="Wisecaver J."/>
            <person name="Long T.M."/>
            <person name="Aerts A.L."/>
            <person name="Barry K."/>
            <person name="Choi C."/>
            <person name="Clum A."/>
            <person name="Coughlan A.Y."/>
            <person name="Deshpande S."/>
            <person name="Douglass A.P."/>
            <person name="Hanson S.J."/>
            <person name="Klenk H.-P."/>
            <person name="Labutti K."/>
            <person name="Lapidus A."/>
            <person name="Lindquist E."/>
            <person name="Lipzen A."/>
            <person name="Meier-Kolthoff J.P."/>
            <person name="Ohm R.A."/>
            <person name="Otillar R.P."/>
            <person name="Pangilinan J."/>
            <person name="Peng Y."/>
            <person name="Rokas A."/>
            <person name="Rosa C.A."/>
            <person name="Scheuner C."/>
            <person name="Sibirny A.A."/>
            <person name="Slot J.C."/>
            <person name="Stielow J.B."/>
            <person name="Sun H."/>
            <person name="Kurtzman C.P."/>
            <person name="Blackwell M."/>
            <person name="Grigoriev I.V."/>
            <person name="Jeffries T.W."/>
        </authorList>
    </citation>
    <scope>NUCLEOTIDE SEQUENCE [LARGE SCALE GENOMIC DNA]</scope>
    <source>
        <strain evidence="3">NRRL YB-2248</strain>
    </source>
</reference>
<name>A0A1E4SWC9_9ASCO</name>
<evidence type="ECO:0000313" key="3">
    <source>
        <dbReference type="Proteomes" id="UP000094801"/>
    </source>
</evidence>
<organism evidence="2 3">
    <name type="scientific">[Candida] arabinofermentans NRRL YB-2248</name>
    <dbReference type="NCBI Taxonomy" id="983967"/>
    <lineage>
        <taxon>Eukaryota</taxon>
        <taxon>Fungi</taxon>
        <taxon>Dikarya</taxon>
        <taxon>Ascomycota</taxon>
        <taxon>Saccharomycotina</taxon>
        <taxon>Pichiomycetes</taxon>
        <taxon>Pichiales</taxon>
        <taxon>Pichiaceae</taxon>
        <taxon>Ogataea</taxon>
        <taxon>Ogataea/Candida clade</taxon>
    </lineage>
</organism>
<gene>
    <name evidence="2" type="ORF">CANARDRAFT_76356</name>
</gene>
<dbReference type="Proteomes" id="UP000094801">
    <property type="component" value="Unassembled WGS sequence"/>
</dbReference>